<reference evidence="1 2" key="1">
    <citation type="journal article" date="2013" name="Genome Announc.">
        <title>Draft Genome Sequence of a Hexachlorocyclohexane-Degrading Bacterium, Sphingobium baderi Strain LL03T.</title>
        <authorList>
            <person name="Kaur J."/>
            <person name="Verma H."/>
            <person name="Tripathi C."/>
            <person name="Khurana J.P."/>
            <person name="Lal R."/>
        </authorList>
    </citation>
    <scope>NUCLEOTIDE SEQUENCE [LARGE SCALE GENOMIC DNA]</scope>
    <source>
        <strain evidence="1 2">LL03</strain>
    </source>
</reference>
<organism evidence="1 2">
    <name type="scientific">Sphingobium baderi LL03</name>
    <dbReference type="NCBI Taxonomy" id="1114964"/>
    <lineage>
        <taxon>Bacteria</taxon>
        <taxon>Pseudomonadati</taxon>
        <taxon>Pseudomonadota</taxon>
        <taxon>Alphaproteobacteria</taxon>
        <taxon>Sphingomonadales</taxon>
        <taxon>Sphingomonadaceae</taxon>
        <taxon>Sphingobium</taxon>
    </lineage>
</organism>
<evidence type="ECO:0000313" key="1">
    <source>
        <dbReference type="EMBL" id="EQA96817.1"/>
    </source>
</evidence>
<dbReference type="EMBL" id="ATIB01000088">
    <property type="protein sequence ID" value="EQA96817.1"/>
    <property type="molecule type" value="Genomic_DNA"/>
</dbReference>
<evidence type="ECO:0000313" key="2">
    <source>
        <dbReference type="Proteomes" id="UP000015524"/>
    </source>
</evidence>
<gene>
    <name evidence="1" type="ORF">L485_22300</name>
</gene>
<dbReference type="PATRIC" id="fig|1114964.3.peg.4372"/>
<dbReference type="RefSeq" id="WP_021246984.1">
    <property type="nucleotide sequence ID" value="NZ_ATIB01000088.1"/>
</dbReference>
<accession>T0G9Z8</accession>
<protein>
    <submittedName>
        <fullName evidence="1">Uncharacterized protein</fullName>
    </submittedName>
</protein>
<name>T0G9Z8_9SPHN</name>
<sequence>MANDMVELVARAIHDGRSGIPWEITIQQDLAYRDARAALKALREPTPEMVDAGRAYFDGDFSPMHAENCWSAMLSAAIGEG</sequence>
<dbReference type="OrthoDB" id="7450571at2"/>
<dbReference type="Proteomes" id="UP000015524">
    <property type="component" value="Unassembled WGS sequence"/>
</dbReference>
<comment type="caution">
    <text evidence="1">The sequence shown here is derived from an EMBL/GenBank/DDBJ whole genome shotgun (WGS) entry which is preliminary data.</text>
</comment>
<keyword evidence="2" id="KW-1185">Reference proteome</keyword>
<proteinExistence type="predicted"/>
<dbReference type="AlphaFoldDB" id="T0G9Z8"/>